<dbReference type="EMBL" id="LAVV01012405">
    <property type="protein sequence ID" value="KNZ46709.1"/>
    <property type="molecule type" value="Genomic_DNA"/>
</dbReference>
<dbReference type="VEuPathDB" id="FungiDB:VP01_7019g1"/>
<dbReference type="AlphaFoldDB" id="A0A0L6UDR0"/>
<proteinExistence type="predicted"/>
<name>A0A0L6UDR0_9BASI</name>
<comment type="caution">
    <text evidence="1">The sequence shown here is derived from an EMBL/GenBank/DDBJ whole genome shotgun (WGS) entry which is preliminary data.</text>
</comment>
<organism evidence="1 2">
    <name type="scientific">Puccinia sorghi</name>
    <dbReference type="NCBI Taxonomy" id="27349"/>
    <lineage>
        <taxon>Eukaryota</taxon>
        <taxon>Fungi</taxon>
        <taxon>Dikarya</taxon>
        <taxon>Basidiomycota</taxon>
        <taxon>Pucciniomycotina</taxon>
        <taxon>Pucciniomycetes</taxon>
        <taxon>Pucciniales</taxon>
        <taxon>Pucciniaceae</taxon>
        <taxon>Puccinia</taxon>
    </lineage>
</organism>
<dbReference type="OrthoDB" id="7763131at2759"/>
<sequence length="123" mass="13771">MTLKTEGTTLNLSSEITPSDAVSNVTATASASKNGYLINSIQYPDVTCHLWKEDIIKVLHNLAGQTALQNQILANQEDAMVTMANETIMSIYILTIRASHCPFYECKQKKIIKKIRKKKKNSR</sequence>
<evidence type="ECO:0000313" key="2">
    <source>
        <dbReference type="Proteomes" id="UP000037035"/>
    </source>
</evidence>
<dbReference type="Proteomes" id="UP000037035">
    <property type="component" value="Unassembled WGS sequence"/>
</dbReference>
<keyword evidence="2" id="KW-1185">Reference proteome</keyword>
<evidence type="ECO:0000313" key="1">
    <source>
        <dbReference type="EMBL" id="KNZ46709.1"/>
    </source>
</evidence>
<reference evidence="1 2" key="1">
    <citation type="submission" date="2015-08" db="EMBL/GenBank/DDBJ databases">
        <title>Next Generation Sequencing and Analysis of the Genome of Puccinia sorghi L Schw, the Causal Agent of Maize Common Rust.</title>
        <authorList>
            <person name="Rochi L."/>
            <person name="Burguener G."/>
            <person name="Darino M."/>
            <person name="Turjanski A."/>
            <person name="Kreff E."/>
            <person name="Dieguez M.J."/>
            <person name="Sacco F."/>
        </authorList>
    </citation>
    <scope>NUCLEOTIDE SEQUENCE [LARGE SCALE GENOMIC DNA]</scope>
    <source>
        <strain evidence="1 2">RO10H11247</strain>
    </source>
</reference>
<accession>A0A0L6UDR0</accession>
<protein>
    <submittedName>
        <fullName evidence="1">Uncharacterized protein</fullName>
    </submittedName>
</protein>
<gene>
    <name evidence="1" type="ORF">VP01_7019g1</name>
</gene>